<dbReference type="EMBL" id="JBHLXD010000036">
    <property type="protein sequence ID" value="MFC0210017.1"/>
    <property type="molecule type" value="Genomic_DNA"/>
</dbReference>
<feature type="compositionally biased region" description="Basic residues" evidence="1">
    <location>
        <begin position="212"/>
        <end position="222"/>
    </location>
</feature>
<accession>A0ABV6DBN6</accession>
<sequence>MRPQQQNRRMRGRGNNRKGPNPLNRSYESNGPDVKIRGTAQQIADKYATLARDAQSAGDRVMAENYLQHAEHYNRIIAAAQAQMQPQQSFRDSQDSQEEADEDQDEQEAAPRSEGRQARRVEDGSGPQSVIDGIPAEVAMEAEGNRANGVKANGKANGHAPADAAAPAGEAAETAERPARRRGRTASAEAEGEAASPAGEAATAEEQEAPKPVKRVRRTRKKAASDTVEAGEGQPSEQAAAQG</sequence>
<evidence type="ECO:0000256" key="1">
    <source>
        <dbReference type="SAM" id="MobiDB-lite"/>
    </source>
</evidence>
<name>A0ABV6DBN6_9HYPH</name>
<feature type="compositionally biased region" description="Low complexity" evidence="1">
    <location>
        <begin position="78"/>
        <end position="88"/>
    </location>
</feature>
<dbReference type="InterPro" id="IPR025430">
    <property type="entry name" value="DUF4167"/>
</dbReference>
<feature type="compositionally biased region" description="Basic and acidic residues" evidence="1">
    <location>
        <begin position="109"/>
        <end position="123"/>
    </location>
</feature>
<feature type="compositionally biased region" description="Low complexity" evidence="1">
    <location>
        <begin position="185"/>
        <end position="204"/>
    </location>
</feature>
<evidence type="ECO:0000313" key="4">
    <source>
        <dbReference type="Proteomes" id="UP001589755"/>
    </source>
</evidence>
<feature type="domain" description="DUF4167" evidence="2">
    <location>
        <begin position="9"/>
        <end position="83"/>
    </location>
</feature>
<dbReference type="RefSeq" id="WP_261519685.1">
    <property type="nucleotide sequence ID" value="NZ_JAODNW010000005.1"/>
</dbReference>
<comment type="caution">
    <text evidence="3">The sequence shown here is derived from an EMBL/GenBank/DDBJ whole genome shotgun (WGS) entry which is preliminary data.</text>
</comment>
<dbReference type="Proteomes" id="UP001589755">
    <property type="component" value="Unassembled WGS sequence"/>
</dbReference>
<organism evidence="3 4">
    <name type="scientific">Chelativorans intermedius</name>
    <dbReference type="NCBI Taxonomy" id="515947"/>
    <lineage>
        <taxon>Bacteria</taxon>
        <taxon>Pseudomonadati</taxon>
        <taxon>Pseudomonadota</taxon>
        <taxon>Alphaproteobacteria</taxon>
        <taxon>Hyphomicrobiales</taxon>
        <taxon>Phyllobacteriaceae</taxon>
        <taxon>Chelativorans</taxon>
    </lineage>
</organism>
<gene>
    <name evidence="3" type="ORF">ACFFJ2_16585</name>
</gene>
<reference evidence="3 4" key="1">
    <citation type="submission" date="2024-09" db="EMBL/GenBank/DDBJ databases">
        <authorList>
            <person name="Sun Q."/>
            <person name="Mori K."/>
        </authorList>
    </citation>
    <scope>NUCLEOTIDE SEQUENCE [LARGE SCALE GENOMIC DNA]</scope>
    <source>
        <strain evidence="3 4">CCM 8543</strain>
    </source>
</reference>
<protein>
    <submittedName>
        <fullName evidence="3">DUF4167 domain-containing protein</fullName>
    </submittedName>
</protein>
<feature type="compositionally biased region" description="Low complexity" evidence="1">
    <location>
        <begin position="160"/>
        <end position="172"/>
    </location>
</feature>
<feature type="compositionally biased region" description="Acidic residues" evidence="1">
    <location>
        <begin position="95"/>
        <end position="108"/>
    </location>
</feature>
<proteinExistence type="predicted"/>
<evidence type="ECO:0000313" key="3">
    <source>
        <dbReference type="EMBL" id="MFC0210017.1"/>
    </source>
</evidence>
<keyword evidence="4" id="KW-1185">Reference proteome</keyword>
<evidence type="ECO:0000259" key="2">
    <source>
        <dbReference type="Pfam" id="PF13763"/>
    </source>
</evidence>
<feature type="region of interest" description="Disordered" evidence="1">
    <location>
        <begin position="1"/>
        <end position="40"/>
    </location>
</feature>
<dbReference type="Pfam" id="PF13763">
    <property type="entry name" value="DUF4167"/>
    <property type="match status" value="1"/>
</dbReference>
<feature type="region of interest" description="Disordered" evidence="1">
    <location>
        <begin position="78"/>
        <end position="243"/>
    </location>
</feature>